<dbReference type="SUPFAM" id="SSF89796">
    <property type="entry name" value="CoA-transferase family III (CaiB/BaiF)"/>
    <property type="match status" value="1"/>
</dbReference>
<organism evidence="2 3">
    <name type="scientific">Sphingomonas canadensis</name>
    <dbReference type="NCBI Taxonomy" id="1219257"/>
    <lineage>
        <taxon>Bacteria</taxon>
        <taxon>Pseudomonadati</taxon>
        <taxon>Pseudomonadota</taxon>
        <taxon>Alphaproteobacteria</taxon>
        <taxon>Sphingomonadales</taxon>
        <taxon>Sphingomonadaceae</taxon>
        <taxon>Sphingomonas</taxon>
    </lineage>
</organism>
<proteinExistence type="predicted"/>
<evidence type="ECO:0000256" key="1">
    <source>
        <dbReference type="ARBA" id="ARBA00022679"/>
    </source>
</evidence>
<dbReference type="InterPro" id="IPR003673">
    <property type="entry name" value="CoA-Trfase_fam_III"/>
</dbReference>
<dbReference type="Gene3D" id="3.40.50.10540">
    <property type="entry name" value="Crotonobetainyl-coa:carnitine coa-transferase, domain 1"/>
    <property type="match status" value="1"/>
</dbReference>
<accession>A0ABW3H377</accession>
<dbReference type="GO" id="GO:0016740">
    <property type="term" value="F:transferase activity"/>
    <property type="evidence" value="ECO:0007669"/>
    <property type="project" value="UniProtKB-KW"/>
</dbReference>
<evidence type="ECO:0000313" key="3">
    <source>
        <dbReference type="Proteomes" id="UP001596977"/>
    </source>
</evidence>
<dbReference type="PANTHER" id="PTHR48207">
    <property type="entry name" value="SUCCINATE--HYDROXYMETHYLGLUTARATE COA-TRANSFERASE"/>
    <property type="match status" value="1"/>
</dbReference>
<reference evidence="3" key="1">
    <citation type="journal article" date="2019" name="Int. J. Syst. Evol. Microbiol.">
        <title>The Global Catalogue of Microorganisms (GCM) 10K type strain sequencing project: providing services to taxonomists for standard genome sequencing and annotation.</title>
        <authorList>
            <consortium name="The Broad Institute Genomics Platform"/>
            <consortium name="The Broad Institute Genome Sequencing Center for Infectious Disease"/>
            <person name="Wu L."/>
            <person name="Ma J."/>
        </authorList>
    </citation>
    <scope>NUCLEOTIDE SEQUENCE [LARGE SCALE GENOMIC DNA]</scope>
    <source>
        <strain evidence="3">CCUG 62982</strain>
    </source>
</reference>
<protein>
    <submittedName>
        <fullName evidence="2">CaiB/BaiF CoA transferase family protein</fullName>
    </submittedName>
</protein>
<dbReference type="RefSeq" id="WP_264942168.1">
    <property type="nucleotide sequence ID" value="NZ_JAPDRA010000001.1"/>
</dbReference>
<comment type="caution">
    <text evidence="2">The sequence shown here is derived from an EMBL/GenBank/DDBJ whole genome shotgun (WGS) entry which is preliminary data.</text>
</comment>
<dbReference type="Pfam" id="PF02515">
    <property type="entry name" value="CoA_transf_3"/>
    <property type="match status" value="1"/>
</dbReference>
<dbReference type="InterPro" id="IPR044855">
    <property type="entry name" value="CoA-Trfase_III_dom3_sf"/>
</dbReference>
<sequence>MTASLPLKGIRVIDLTTVAMGPIASQWLGDFGADVIKVEAPAGDSTRHTGPAIEPGMAAMFLSTNRNKRSVMLDLTEAASRDALAQMIGGADVFMHNIRPQKLAKLGLEPEKLIARNPRLIYAGLLGFGEAGPYGGRPAYDDIIQGLSGCADLMRRQTGEPQYFPTITADKTTGLVAAMAILAALTGRAASGRGSIVEIPMFETMVGFNLVEHLYGRQFVPSRGETGYPRVLSRHRRPYRTLDGHICMMPYTDAHWRAFFAVADAPEHAADPRFATMSARTANIDALYAVAADLVSRKSSAHWLAACDRIGLPASPVLSLDDLAEDPHLQSVGFFSRLHDPALGELLMPGVPVLFDGERPPVGMPPRLGEHNREVMEEFGITLNGGLN</sequence>
<dbReference type="Gene3D" id="3.30.1540.10">
    <property type="entry name" value="formyl-coa transferase, domain 3"/>
    <property type="match status" value="1"/>
</dbReference>
<name>A0ABW3H377_9SPHN</name>
<dbReference type="InterPro" id="IPR023606">
    <property type="entry name" value="CoA-Trfase_III_dom_1_sf"/>
</dbReference>
<dbReference type="PANTHER" id="PTHR48207:SF4">
    <property type="entry name" value="BLL6097 PROTEIN"/>
    <property type="match status" value="1"/>
</dbReference>
<evidence type="ECO:0000313" key="2">
    <source>
        <dbReference type="EMBL" id="MFD0945597.1"/>
    </source>
</evidence>
<keyword evidence="1 2" id="KW-0808">Transferase</keyword>
<keyword evidence="3" id="KW-1185">Reference proteome</keyword>
<dbReference type="EMBL" id="JBHTJG010000001">
    <property type="protein sequence ID" value="MFD0945597.1"/>
    <property type="molecule type" value="Genomic_DNA"/>
</dbReference>
<dbReference type="InterPro" id="IPR050483">
    <property type="entry name" value="CoA-transferase_III_domain"/>
</dbReference>
<dbReference type="Proteomes" id="UP001596977">
    <property type="component" value="Unassembled WGS sequence"/>
</dbReference>
<gene>
    <name evidence="2" type="ORF">ACFQ1E_04535</name>
</gene>